<evidence type="ECO:0000259" key="1">
    <source>
        <dbReference type="Pfam" id="PF21837"/>
    </source>
</evidence>
<sequence length="327" mass="38116">MDKNLEQLIIEYQTRVREAVALMYRSGVAMPYSSFAWMKSDIPMHGILDGGVEYFKHGAGCLVQLETGEIDFDFGDDGEIDGFDLWRLTRFMGGRLPRFGFASAEQIEQSFSDAVDSGKLNSEGGLYYLTDTPRMFAVDIDSTRPGDILPSKNHDKVLTLYAHYFEAADLMRENFEKLDAKWRKAGKLSRNDEIQNRIYFFSWVGFLAVTCEGFKNANMHLLLSKNRPERFKDLLPLSNALGRMINTHWDPLREFRNNVFHLRESPEKIRKFFSKEADRLSWALELHDTLKRFFTDYRIQCTVHYAMNRRKGEIDIERGRTRHTFQA</sequence>
<proteinExistence type="predicted"/>
<dbReference type="InterPro" id="IPR054191">
    <property type="entry name" value="DUF6896"/>
</dbReference>
<evidence type="ECO:0000313" key="3">
    <source>
        <dbReference type="Proteomes" id="UP000541535"/>
    </source>
</evidence>
<evidence type="ECO:0000313" key="2">
    <source>
        <dbReference type="EMBL" id="MBB3118797.1"/>
    </source>
</evidence>
<dbReference type="Pfam" id="PF21837">
    <property type="entry name" value="DUF6896"/>
    <property type="match status" value="1"/>
</dbReference>
<feature type="domain" description="DUF6896" evidence="1">
    <location>
        <begin position="5"/>
        <end position="129"/>
    </location>
</feature>
<dbReference type="EMBL" id="JACHXD010000004">
    <property type="protein sequence ID" value="MBB3118797.1"/>
    <property type="molecule type" value="Genomic_DNA"/>
</dbReference>
<protein>
    <recommendedName>
        <fullName evidence="1">DUF6896 domain-containing protein</fullName>
    </recommendedName>
</protein>
<gene>
    <name evidence="2" type="ORF">FHS03_001842</name>
</gene>
<reference evidence="2 3" key="1">
    <citation type="submission" date="2020-08" db="EMBL/GenBank/DDBJ databases">
        <title>Genomic Encyclopedia of Type Strains, Phase III (KMG-III): the genomes of soil and plant-associated and newly described type strains.</title>
        <authorList>
            <person name="Whitman W."/>
        </authorList>
    </citation>
    <scope>NUCLEOTIDE SEQUENCE [LARGE SCALE GENOMIC DNA]</scope>
    <source>
        <strain evidence="2 3">CECT 8897</strain>
    </source>
</reference>
<comment type="caution">
    <text evidence="2">The sequence shown here is derived from an EMBL/GenBank/DDBJ whole genome shotgun (WGS) entry which is preliminary data.</text>
</comment>
<keyword evidence="3" id="KW-1185">Reference proteome</keyword>
<accession>A0A7W5B920</accession>
<dbReference type="Proteomes" id="UP000541535">
    <property type="component" value="Unassembled WGS sequence"/>
</dbReference>
<dbReference type="RefSeq" id="WP_183440688.1">
    <property type="nucleotide sequence ID" value="NZ_JACHXD010000004.1"/>
</dbReference>
<dbReference type="AlphaFoldDB" id="A0A7W5B920"/>
<organism evidence="2 3">
    <name type="scientific">Pseudoduganella violacea</name>
    <dbReference type="NCBI Taxonomy" id="1715466"/>
    <lineage>
        <taxon>Bacteria</taxon>
        <taxon>Pseudomonadati</taxon>
        <taxon>Pseudomonadota</taxon>
        <taxon>Betaproteobacteria</taxon>
        <taxon>Burkholderiales</taxon>
        <taxon>Oxalobacteraceae</taxon>
        <taxon>Telluria group</taxon>
        <taxon>Pseudoduganella</taxon>
    </lineage>
</organism>
<name>A0A7W5B920_9BURK</name>